<dbReference type="SMART" id="SM00419">
    <property type="entry name" value="HTH_CRP"/>
    <property type="match status" value="1"/>
</dbReference>
<dbReference type="InterPro" id="IPR012318">
    <property type="entry name" value="HTH_CRP"/>
</dbReference>
<keyword evidence="2" id="KW-0238">DNA-binding</keyword>
<dbReference type="InterPro" id="IPR050397">
    <property type="entry name" value="Env_Response_Regulators"/>
</dbReference>
<dbReference type="PANTHER" id="PTHR24567:SF74">
    <property type="entry name" value="HTH-TYPE TRANSCRIPTIONAL REGULATOR ARCR"/>
    <property type="match status" value="1"/>
</dbReference>
<evidence type="ECO:0000256" key="2">
    <source>
        <dbReference type="ARBA" id="ARBA00023125"/>
    </source>
</evidence>
<dbReference type="Proteomes" id="UP000574067">
    <property type="component" value="Unassembled WGS sequence"/>
</dbReference>
<gene>
    <name evidence="5" type="ORF">HHL10_21965</name>
</gene>
<evidence type="ECO:0000256" key="3">
    <source>
        <dbReference type="ARBA" id="ARBA00023163"/>
    </source>
</evidence>
<keyword evidence="6" id="KW-1185">Reference proteome</keyword>
<dbReference type="InterPro" id="IPR018490">
    <property type="entry name" value="cNMP-bd_dom_sf"/>
</dbReference>
<dbReference type="EMBL" id="JABBFW010000020">
    <property type="protein sequence ID" value="NML17640.1"/>
    <property type="molecule type" value="Genomic_DNA"/>
</dbReference>
<keyword evidence="3" id="KW-0804">Transcription</keyword>
<evidence type="ECO:0000313" key="5">
    <source>
        <dbReference type="EMBL" id="NML17640.1"/>
    </source>
</evidence>
<evidence type="ECO:0000256" key="1">
    <source>
        <dbReference type="ARBA" id="ARBA00023015"/>
    </source>
</evidence>
<dbReference type="PANTHER" id="PTHR24567">
    <property type="entry name" value="CRP FAMILY TRANSCRIPTIONAL REGULATORY PROTEIN"/>
    <property type="match status" value="1"/>
</dbReference>
<dbReference type="InterPro" id="IPR000595">
    <property type="entry name" value="cNMP-bd_dom"/>
</dbReference>
<keyword evidence="1" id="KW-0805">Transcription regulation</keyword>
<dbReference type="SUPFAM" id="SSF46785">
    <property type="entry name" value="Winged helix' DNA-binding domain"/>
    <property type="match status" value="1"/>
</dbReference>
<protein>
    <submittedName>
        <fullName evidence="5">Crp/Fnr family transcriptional regulator</fullName>
    </submittedName>
</protein>
<sequence length="218" mass="23056">MGRLATCYPELPLPPEAGQAGTPFALPAPVTVPAGVVLFDEAAPCGGFPLVLDGEVRVARGTPRGRSIELYRVGPGEICVVSTASLFGSAPMPAHGVTAVPTQLLLLSPATFEAWTGHLPFRRHVFGLFAERLSDVIALAEAVAFQRLDQRLAAALLGHGAVVALTHQGLADELGTVREMVTRLLRRFERAGWVALGRERIEVADAAALRRVAEGEPA</sequence>
<accession>A0A848FHG7</accession>
<dbReference type="SUPFAM" id="SSF51206">
    <property type="entry name" value="cAMP-binding domain-like"/>
    <property type="match status" value="1"/>
</dbReference>
<organism evidence="5 6">
    <name type="scientific">Azohydromonas caseinilytica</name>
    <dbReference type="NCBI Taxonomy" id="2728836"/>
    <lineage>
        <taxon>Bacteria</taxon>
        <taxon>Pseudomonadati</taxon>
        <taxon>Pseudomonadota</taxon>
        <taxon>Betaproteobacteria</taxon>
        <taxon>Burkholderiales</taxon>
        <taxon>Sphaerotilaceae</taxon>
        <taxon>Azohydromonas</taxon>
    </lineage>
</organism>
<dbReference type="InterPro" id="IPR036388">
    <property type="entry name" value="WH-like_DNA-bd_sf"/>
</dbReference>
<dbReference type="CDD" id="cd00038">
    <property type="entry name" value="CAP_ED"/>
    <property type="match status" value="1"/>
</dbReference>
<comment type="caution">
    <text evidence="5">The sequence shown here is derived from an EMBL/GenBank/DDBJ whole genome shotgun (WGS) entry which is preliminary data.</text>
</comment>
<feature type="domain" description="HTH crp-type" evidence="4">
    <location>
        <begin position="146"/>
        <end position="207"/>
    </location>
</feature>
<dbReference type="Gene3D" id="2.60.120.10">
    <property type="entry name" value="Jelly Rolls"/>
    <property type="match status" value="1"/>
</dbReference>
<name>A0A848FHG7_9BURK</name>
<dbReference type="Gene3D" id="1.10.10.10">
    <property type="entry name" value="Winged helix-like DNA-binding domain superfamily/Winged helix DNA-binding domain"/>
    <property type="match status" value="1"/>
</dbReference>
<evidence type="ECO:0000259" key="4">
    <source>
        <dbReference type="PROSITE" id="PS51063"/>
    </source>
</evidence>
<dbReference type="InterPro" id="IPR014710">
    <property type="entry name" value="RmlC-like_jellyroll"/>
</dbReference>
<dbReference type="GO" id="GO:0003700">
    <property type="term" value="F:DNA-binding transcription factor activity"/>
    <property type="evidence" value="ECO:0007669"/>
    <property type="project" value="TreeGrafter"/>
</dbReference>
<dbReference type="PROSITE" id="PS51063">
    <property type="entry name" value="HTH_CRP_2"/>
    <property type="match status" value="1"/>
</dbReference>
<dbReference type="Pfam" id="PF13545">
    <property type="entry name" value="HTH_Crp_2"/>
    <property type="match status" value="1"/>
</dbReference>
<proteinExistence type="predicted"/>
<dbReference type="InterPro" id="IPR036390">
    <property type="entry name" value="WH_DNA-bd_sf"/>
</dbReference>
<dbReference type="GO" id="GO:0005829">
    <property type="term" value="C:cytosol"/>
    <property type="evidence" value="ECO:0007669"/>
    <property type="project" value="TreeGrafter"/>
</dbReference>
<dbReference type="GO" id="GO:0003677">
    <property type="term" value="F:DNA binding"/>
    <property type="evidence" value="ECO:0007669"/>
    <property type="project" value="UniProtKB-KW"/>
</dbReference>
<evidence type="ECO:0000313" key="6">
    <source>
        <dbReference type="Proteomes" id="UP000574067"/>
    </source>
</evidence>
<reference evidence="5 6" key="1">
    <citation type="submission" date="2020-04" db="EMBL/GenBank/DDBJ databases">
        <title>Azohydromonas sp. isolated from soil.</title>
        <authorList>
            <person name="Dahal R.H."/>
        </authorList>
    </citation>
    <scope>NUCLEOTIDE SEQUENCE [LARGE SCALE GENOMIC DNA]</scope>
    <source>
        <strain evidence="5 6">G-1-1-14</strain>
    </source>
</reference>
<dbReference type="Pfam" id="PF00027">
    <property type="entry name" value="cNMP_binding"/>
    <property type="match status" value="1"/>
</dbReference>
<dbReference type="AlphaFoldDB" id="A0A848FHG7"/>